<sequence>MTFMKFFRNPEIRLSLPWYLVLLCSALCLGFLFPSHTISLLMLFSILYIFSHYWLTWRRYRRLEQLAREIDNMLHNQSPIQFEKYKEGELSILENELSKMTLRLSEQTAALAEDKKFLADSMADISHQIRSPLTASNLILSLLREPDLPLSKRKKLLQELMQLFSRIDWLVESLLKMSKMDAGTVRFQETPVNAGDLIRQAAEPLMIPMELREQAFSLHGDPKAAFTGDPAWSQEAILNILKNCMEHTPLGGCIQASFSQNAIYTEIIIEDNGPGFDSEDLPHLFERFYKGKNASQQSVGIGLALARMVVSRQNGTLKAENRPEGGARFTIKFYPQS</sequence>
<reference evidence="1" key="1">
    <citation type="submission" date="2019-04" db="EMBL/GenBank/DDBJ databases">
        <title>Microbes associate with the intestines of laboratory mice.</title>
        <authorList>
            <person name="Navarre W."/>
            <person name="Wong E."/>
            <person name="Huang K."/>
            <person name="Tropini C."/>
            <person name="Ng K."/>
            <person name="Yu B."/>
        </authorList>
    </citation>
    <scope>NUCLEOTIDE SEQUENCE</scope>
    <source>
        <strain evidence="1">NM01_1-7b</strain>
    </source>
</reference>
<protein>
    <submittedName>
        <fullName evidence="1">HAMP domain-containing histidine kinase</fullName>
    </submittedName>
</protein>
<gene>
    <name evidence="1" type="ORF">E5329_06135</name>
</gene>
<evidence type="ECO:0000313" key="1">
    <source>
        <dbReference type="EMBL" id="TGY97243.1"/>
    </source>
</evidence>
<keyword evidence="1" id="KW-0808">Transferase</keyword>
<dbReference type="EMBL" id="SRYA01000009">
    <property type="protein sequence ID" value="TGY97243.1"/>
    <property type="molecule type" value="Genomic_DNA"/>
</dbReference>
<comment type="caution">
    <text evidence="1">The sequence shown here is derived from an EMBL/GenBank/DDBJ whole genome shotgun (WGS) entry which is preliminary data.</text>
</comment>
<accession>A0AC61RYY5</accession>
<name>A0AC61RYY5_9FIRM</name>
<evidence type="ECO:0000313" key="2">
    <source>
        <dbReference type="Proteomes" id="UP000304953"/>
    </source>
</evidence>
<keyword evidence="1" id="KW-0418">Kinase</keyword>
<organism evidence="1 2">
    <name type="scientific">Petralouisia muris</name>
    <dbReference type="NCBI Taxonomy" id="3032872"/>
    <lineage>
        <taxon>Bacteria</taxon>
        <taxon>Bacillati</taxon>
        <taxon>Bacillota</taxon>
        <taxon>Clostridia</taxon>
        <taxon>Lachnospirales</taxon>
        <taxon>Lachnospiraceae</taxon>
        <taxon>Petralouisia</taxon>
    </lineage>
</organism>
<dbReference type="Proteomes" id="UP000304953">
    <property type="component" value="Unassembled WGS sequence"/>
</dbReference>
<keyword evidence="2" id="KW-1185">Reference proteome</keyword>
<proteinExistence type="predicted"/>